<proteinExistence type="predicted"/>
<dbReference type="EMBL" id="JASPKZ010008171">
    <property type="protein sequence ID" value="KAJ9580757.1"/>
    <property type="molecule type" value="Genomic_DNA"/>
</dbReference>
<dbReference type="Proteomes" id="UP001233999">
    <property type="component" value="Unassembled WGS sequence"/>
</dbReference>
<gene>
    <name evidence="1" type="ORF">L9F63_024065</name>
</gene>
<dbReference type="AlphaFoldDB" id="A0AAD7ZIK6"/>
<reference evidence="1" key="2">
    <citation type="submission" date="2023-05" db="EMBL/GenBank/DDBJ databases">
        <authorList>
            <person name="Fouks B."/>
        </authorList>
    </citation>
    <scope>NUCLEOTIDE SEQUENCE</scope>
    <source>
        <strain evidence="1">Stay&amp;Tobe</strain>
        <tissue evidence="1">Testes</tissue>
    </source>
</reference>
<reference evidence="1" key="1">
    <citation type="journal article" date="2023" name="IScience">
        <title>Live-bearing cockroach genome reveals convergent evolutionary mechanisms linked to viviparity in insects and beyond.</title>
        <authorList>
            <person name="Fouks B."/>
            <person name="Harrison M.C."/>
            <person name="Mikhailova A.A."/>
            <person name="Marchal E."/>
            <person name="English S."/>
            <person name="Carruthers M."/>
            <person name="Jennings E.C."/>
            <person name="Chiamaka E.L."/>
            <person name="Frigard R.A."/>
            <person name="Pippel M."/>
            <person name="Attardo G.M."/>
            <person name="Benoit J.B."/>
            <person name="Bornberg-Bauer E."/>
            <person name="Tobe S.S."/>
        </authorList>
    </citation>
    <scope>NUCLEOTIDE SEQUENCE</scope>
    <source>
        <strain evidence="1">Stay&amp;Tobe</strain>
    </source>
</reference>
<evidence type="ECO:0000313" key="1">
    <source>
        <dbReference type="EMBL" id="KAJ9580757.1"/>
    </source>
</evidence>
<name>A0AAD7ZIK6_DIPPU</name>
<sequence length="247" mass="28685">FYKSNRTVTLYRDQFQILFGSTYICCYQMYIVIDKYIYIVVERGIRKSSLKVVFHVSLEKSANNFSAFLFTISFSTLRADSLFHGSCYLQFQILWSYNSQQYCRLLVQSSVENMEAHNQSGLVRKYVTLPGCPLRAIATWKTYIKPLKSIDYLKIICYEATDISNFSQLSPVFRIARSYDGASVMAKYLNMKISDKYTLSFSVIPFRNKCQNPKETSFPLHAFGNEIAAPKLLHILYPMLRKIEISE</sequence>
<keyword evidence="2" id="KW-1185">Reference proteome</keyword>
<evidence type="ECO:0000313" key="2">
    <source>
        <dbReference type="Proteomes" id="UP001233999"/>
    </source>
</evidence>
<feature type="non-terminal residue" evidence="1">
    <location>
        <position position="247"/>
    </location>
</feature>
<feature type="non-terminal residue" evidence="1">
    <location>
        <position position="1"/>
    </location>
</feature>
<protein>
    <submittedName>
        <fullName evidence="1">Uncharacterized protein</fullName>
    </submittedName>
</protein>
<accession>A0AAD7ZIK6</accession>
<organism evidence="1 2">
    <name type="scientific">Diploptera punctata</name>
    <name type="common">Pacific beetle cockroach</name>
    <dbReference type="NCBI Taxonomy" id="6984"/>
    <lineage>
        <taxon>Eukaryota</taxon>
        <taxon>Metazoa</taxon>
        <taxon>Ecdysozoa</taxon>
        <taxon>Arthropoda</taxon>
        <taxon>Hexapoda</taxon>
        <taxon>Insecta</taxon>
        <taxon>Pterygota</taxon>
        <taxon>Neoptera</taxon>
        <taxon>Polyneoptera</taxon>
        <taxon>Dictyoptera</taxon>
        <taxon>Blattodea</taxon>
        <taxon>Blaberoidea</taxon>
        <taxon>Blaberidae</taxon>
        <taxon>Diplopterinae</taxon>
        <taxon>Diploptera</taxon>
    </lineage>
</organism>
<comment type="caution">
    <text evidence="1">The sequence shown here is derived from an EMBL/GenBank/DDBJ whole genome shotgun (WGS) entry which is preliminary data.</text>
</comment>